<dbReference type="HOGENOM" id="CLU_039613_6_4_5"/>
<dbReference type="Gene3D" id="3.40.190.10">
    <property type="entry name" value="Periplasmic binding protein-like II"/>
    <property type="match status" value="2"/>
</dbReference>
<dbReference type="GeneID" id="301818675"/>
<dbReference type="STRING" id="1245469.S58_49080"/>
<dbReference type="Pfam" id="PF00126">
    <property type="entry name" value="HTH_1"/>
    <property type="match status" value="1"/>
</dbReference>
<dbReference type="InterPro" id="IPR005119">
    <property type="entry name" value="LysR_subst-bd"/>
</dbReference>
<dbReference type="eggNOG" id="COG0583">
    <property type="taxonomic scope" value="Bacteria"/>
</dbReference>
<evidence type="ECO:0000256" key="3">
    <source>
        <dbReference type="ARBA" id="ARBA00023015"/>
    </source>
</evidence>
<accession>M4ZB16</accession>
<dbReference type="PANTHER" id="PTHR30346">
    <property type="entry name" value="TRANSCRIPTIONAL DUAL REGULATOR HCAR-RELATED"/>
    <property type="match status" value="1"/>
</dbReference>
<dbReference type="GO" id="GO:0003700">
    <property type="term" value="F:DNA-binding transcription factor activity"/>
    <property type="evidence" value="ECO:0007669"/>
    <property type="project" value="InterPro"/>
</dbReference>
<gene>
    <name evidence="9" type="ORF">S58_49080</name>
</gene>
<dbReference type="SUPFAM" id="SSF53850">
    <property type="entry name" value="Periplasmic binding protein-like II"/>
    <property type="match status" value="1"/>
</dbReference>
<dbReference type="OrthoDB" id="8679465at2"/>
<sequence>MDIRELRYFSAVFEERSLTKAAARCFVSQPSISLAIANLEAELGAELFLRHRKGVVPLEAAERLQPIARRIVDEADAARNLFRHGAPKQVLKLGLMRTLDGRRVTALLKPLTARRDLKLHIVAPTEPADARIVAKSLVGDGEHFLSMWSERYVAALPLAHPLTLKPRLRAADLADIAMIDRCHCEHSALAGRGGKPREIAAIAETEDWALALVAAGVGVAIVPEGVVHNRNDVAVREIELTLKRQVGLAYPASHAPSEALKTLIATLRATAPQKQRAAARRQKRVPAKPERRRVKVPSA</sequence>
<feature type="compositionally biased region" description="Basic residues" evidence="7">
    <location>
        <begin position="277"/>
        <end position="299"/>
    </location>
</feature>
<dbReference type="PRINTS" id="PR00039">
    <property type="entry name" value="HTHLYSR"/>
</dbReference>
<organism evidence="9 10">
    <name type="scientific">Bradyrhizobium oligotrophicum S58</name>
    <dbReference type="NCBI Taxonomy" id="1245469"/>
    <lineage>
        <taxon>Bacteria</taxon>
        <taxon>Pseudomonadati</taxon>
        <taxon>Pseudomonadota</taxon>
        <taxon>Alphaproteobacteria</taxon>
        <taxon>Hyphomicrobiales</taxon>
        <taxon>Nitrobacteraceae</taxon>
        <taxon>Bradyrhizobium</taxon>
    </lineage>
</organism>
<feature type="domain" description="HTH lysR-type" evidence="8">
    <location>
        <begin position="1"/>
        <end position="58"/>
    </location>
</feature>
<dbReference type="InterPro" id="IPR000847">
    <property type="entry name" value="LysR_HTH_N"/>
</dbReference>
<reference evidence="9 10" key="1">
    <citation type="journal article" date="2013" name="Appl. Environ. Microbiol.">
        <title>Genome analysis suggests that the soil oligotrophic bacterium Agromonas oligotrophica (Bradyrhizobium oligotrophicum) is a nitrogen-fixing symbiont of Aeschynomene indica.</title>
        <authorList>
            <person name="Okubo T."/>
            <person name="Fukushima S."/>
            <person name="Itakura M."/>
            <person name="Oshima K."/>
            <person name="Longtonglang A."/>
            <person name="Teaumroong N."/>
            <person name="Mitsui H."/>
            <person name="Hattori M."/>
            <person name="Hattori R."/>
            <person name="Hattori T."/>
            <person name="Minamisawa K."/>
        </authorList>
    </citation>
    <scope>NUCLEOTIDE SEQUENCE [LARGE SCALE GENOMIC DNA]</scope>
    <source>
        <strain evidence="9 10">S58</strain>
    </source>
</reference>
<dbReference type="FunFam" id="1.10.10.10:FF:000001">
    <property type="entry name" value="LysR family transcriptional regulator"/>
    <property type="match status" value="1"/>
</dbReference>
<keyword evidence="10" id="KW-1185">Reference proteome</keyword>
<evidence type="ECO:0000256" key="1">
    <source>
        <dbReference type="ARBA" id="ARBA00003502"/>
    </source>
</evidence>
<comment type="function">
    <text evidence="1">NodD regulates the expression of the nodABCFE genes which encode other nodulation proteins. NodD is also a negative regulator of its own expression. Binds flavonoids as inducers.</text>
</comment>
<dbReference type="PATRIC" id="fig|1245469.3.peg.5024"/>
<keyword evidence="4" id="KW-0238">DNA-binding</keyword>
<dbReference type="Gene3D" id="1.10.10.10">
    <property type="entry name" value="Winged helix-like DNA-binding domain superfamily/Winged helix DNA-binding domain"/>
    <property type="match status" value="1"/>
</dbReference>
<proteinExistence type="inferred from homology"/>
<keyword evidence="6" id="KW-0804">Transcription</keyword>
<dbReference type="GO" id="GO:0003677">
    <property type="term" value="F:DNA binding"/>
    <property type="evidence" value="ECO:0007669"/>
    <property type="project" value="UniProtKB-KW"/>
</dbReference>
<evidence type="ECO:0000313" key="10">
    <source>
        <dbReference type="Proteomes" id="UP000011841"/>
    </source>
</evidence>
<evidence type="ECO:0000313" key="9">
    <source>
        <dbReference type="EMBL" id="BAM90887.1"/>
    </source>
</evidence>
<name>M4ZB16_9BRAD</name>
<dbReference type="GO" id="GO:0032993">
    <property type="term" value="C:protein-DNA complex"/>
    <property type="evidence" value="ECO:0007669"/>
    <property type="project" value="TreeGrafter"/>
</dbReference>
<evidence type="ECO:0000256" key="7">
    <source>
        <dbReference type="SAM" id="MobiDB-lite"/>
    </source>
</evidence>
<dbReference type="PROSITE" id="PS50931">
    <property type="entry name" value="HTH_LYSR"/>
    <property type="match status" value="1"/>
</dbReference>
<dbReference type="CDD" id="cd05466">
    <property type="entry name" value="PBP2_LTTR_substrate"/>
    <property type="match status" value="1"/>
</dbReference>
<evidence type="ECO:0000259" key="8">
    <source>
        <dbReference type="PROSITE" id="PS50931"/>
    </source>
</evidence>
<dbReference type="SUPFAM" id="SSF46785">
    <property type="entry name" value="Winged helix' DNA-binding domain"/>
    <property type="match status" value="1"/>
</dbReference>
<protein>
    <submittedName>
        <fullName evidence="9">Transcriptional regulatory protein</fullName>
    </submittedName>
</protein>
<dbReference type="Pfam" id="PF03466">
    <property type="entry name" value="LysR_substrate"/>
    <property type="match status" value="1"/>
</dbReference>
<dbReference type="PANTHER" id="PTHR30346:SF26">
    <property type="entry name" value="HYDROGEN PEROXIDE-INDUCIBLE GENES ACTIVATOR"/>
    <property type="match status" value="1"/>
</dbReference>
<keyword evidence="3" id="KW-0805">Transcription regulation</keyword>
<dbReference type="EMBL" id="AP012603">
    <property type="protein sequence ID" value="BAM90887.1"/>
    <property type="molecule type" value="Genomic_DNA"/>
</dbReference>
<comment type="similarity">
    <text evidence="2">Belongs to the LysR transcriptional regulatory family.</text>
</comment>
<dbReference type="Proteomes" id="UP000011841">
    <property type="component" value="Chromosome"/>
</dbReference>
<evidence type="ECO:0000256" key="4">
    <source>
        <dbReference type="ARBA" id="ARBA00023125"/>
    </source>
</evidence>
<evidence type="ECO:0000256" key="6">
    <source>
        <dbReference type="ARBA" id="ARBA00023163"/>
    </source>
</evidence>
<dbReference type="RefSeq" id="WP_015667977.1">
    <property type="nucleotide sequence ID" value="NC_020453.1"/>
</dbReference>
<keyword evidence="5" id="KW-0010">Activator</keyword>
<evidence type="ECO:0000256" key="5">
    <source>
        <dbReference type="ARBA" id="ARBA00023159"/>
    </source>
</evidence>
<dbReference type="KEGG" id="aol:S58_49080"/>
<evidence type="ECO:0000256" key="2">
    <source>
        <dbReference type="ARBA" id="ARBA00009437"/>
    </source>
</evidence>
<dbReference type="AlphaFoldDB" id="M4ZB16"/>
<dbReference type="InterPro" id="IPR036390">
    <property type="entry name" value="WH_DNA-bd_sf"/>
</dbReference>
<dbReference type="InterPro" id="IPR036388">
    <property type="entry name" value="WH-like_DNA-bd_sf"/>
</dbReference>
<feature type="region of interest" description="Disordered" evidence="7">
    <location>
        <begin position="272"/>
        <end position="299"/>
    </location>
</feature>